<dbReference type="Gene3D" id="3.30.70.580">
    <property type="entry name" value="Pseudouridine synthase I, catalytic domain, N-terminal subdomain"/>
    <property type="match status" value="1"/>
</dbReference>
<organism evidence="5 6">
    <name type="scientific">Candidatus Uhrbacteria bacterium RIFOXYB2_FULL_57_15</name>
    <dbReference type="NCBI Taxonomy" id="1802422"/>
    <lineage>
        <taxon>Bacteria</taxon>
        <taxon>Candidatus Uhriibacteriota</taxon>
    </lineage>
</organism>
<dbReference type="Gene3D" id="3.30.70.1560">
    <property type="entry name" value="Alpha-L RNA-binding motif"/>
    <property type="match status" value="1"/>
</dbReference>
<dbReference type="SUPFAM" id="SSF55174">
    <property type="entry name" value="Alpha-L RNA-binding motif"/>
    <property type="match status" value="1"/>
</dbReference>
<dbReference type="InterPro" id="IPR050343">
    <property type="entry name" value="RsuA_PseudoU_synthase"/>
</dbReference>
<dbReference type="InterPro" id="IPR002942">
    <property type="entry name" value="S4_RNA-bd"/>
</dbReference>
<evidence type="ECO:0000313" key="5">
    <source>
        <dbReference type="EMBL" id="OGL98345.1"/>
    </source>
</evidence>
<proteinExistence type="inferred from homology"/>
<dbReference type="GO" id="GO:0003723">
    <property type="term" value="F:RNA binding"/>
    <property type="evidence" value="ECO:0007669"/>
    <property type="project" value="UniProtKB-KW"/>
</dbReference>
<evidence type="ECO:0000256" key="2">
    <source>
        <dbReference type="ARBA" id="ARBA00023235"/>
    </source>
</evidence>
<dbReference type="InterPro" id="IPR020103">
    <property type="entry name" value="PsdUridine_synth_cat_dom_sf"/>
</dbReference>
<dbReference type="NCBIfam" id="TIGR00093">
    <property type="entry name" value="pseudouridine synthase"/>
    <property type="match status" value="1"/>
</dbReference>
<feature type="domain" description="RNA-binding S4" evidence="4">
    <location>
        <begin position="3"/>
        <end position="61"/>
    </location>
</feature>
<evidence type="ECO:0000259" key="4">
    <source>
        <dbReference type="SMART" id="SM00363"/>
    </source>
</evidence>
<reference evidence="5 6" key="1">
    <citation type="journal article" date="2016" name="Nat. Commun.">
        <title>Thousands of microbial genomes shed light on interconnected biogeochemical processes in an aquifer system.</title>
        <authorList>
            <person name="Anantharaman K."/>
            <person name="Brown C.T."/>
            <person name="Hug L.A."/>
            <person name="Sharon I."/>
            <person name="Castelle C.J."/>
            <person name="Probst A.J."/>
            <person name="Thomas B.C."/>
            <person name="Singh A."/>
            <person name="Wilkins M.J."/>
            <person name="Karaoz U."/>
            <person name="Brodie E.L."/>
            <person name="Williams K.H."/>
            <person name="Hubbard S.S."/>
            <person name="Banfield J.F."/>
        </authorList>
    </citation>
    <scope>NUCLEOTIDE SEQUENCE [LARGE SCALE GENOMIC DNA]</scope>
</reference>
<dbReference type="PROSITE" id="PS50889">
    <property type="entry name" value="S4"/>
    <property type="match status" value="1"/>
</dbReference>
<evidence type="ECO:0000313" key="6">
    <source>
        <dbReference type="Proteomes" id="UP000176501"/>
    </source>
</evidence>
<dbReference type="PANTHER" id="PTHR47683:SF2">
    <property type="entry name" value="RNA-BINDING S4 DOMAIN-CONTAINING PROTEIN"/>
    <property type="match status" value="1"/>
</dbReference>
<name>A0A1F7W695_9BACT</name>
<dbReference type="Pfam" id="PF00849">
    <property type="entry name" value="PseudoU_synth_2"/>
    <property type="match status" value="1"/>
</dbReference>
<dbReference type="SMART" id="SM00363">
    <property type="entry name" value="S4"/>
    <property type="match status" value="1"/>
</dbReference>
<dbReference type="InterPro" id="IPR042092">
    <property type="entry name" value="PsdUridine_s_RsuA/RluB/E/F_cat"/>
</dbReference>
<dbReference type="GO" id="GO:0120159">
    <property type="term" value="F:rRNA pseudouridine synthase activity"/>
    <property type="evidence" value="ECO:0007669"/>
    <property type="project" value="UniProtKB-ARBA"/>
</dbReference>
<gene>
    <name evidence="5" type="ORF">A2304_01455</name>
</gene>
<accession>A0A1F7W695</accession>
<dbReference type="EMBL" id="MGFE01000020">
    <property type="protein sequence ID" value="OGL98345.1"/>
    <property type="molecule type" value="Genomic_DNA"/>
</dbReference>
<keyword evidence="3" id="KW-0694">RNA-binding</keyword>
<dbReference type="AlphaFoldDB" id="A0A1F7W695"/>
<dbReference type="CDD" id="cd00165">
    <property type="entry name" value="S4"/>
    <property type="match status" value="1"/>
</dbReference>
<keyword evidence="2" id="KW-0413">Isomerase</keyword>
<protein>
    <recommendedName>
        <fullName evidence="4">RNA-binding S4 domain-containing protein</fullName>
    </recommendedName>
</protein>
<sequence length="228" mass="25875">MQTRINKYLAEQGYCSRREADVLIKAGQVFVNGKRADLGDKVSDTDKVEVLRRRVKPPTGKIYLLLNKPVGVSSTADRRKKESVMNIVPTKDRLFPVGQLDVDTSGILLITNDGDLTNKLTHPRYEHESEYDVTVEKPISDSHLNRLAEGIELDGKQTLPAHVKRLDPTRFTVVMREGSNRQIRRMCDALGYTIVYLRRIRVMNLRLGDLSLGKYRELSNAEIAALKK</sequence>
<evidence type="ECO:0000256" key="1">
    <source>
        <dbReference type="ARBA" id="ARBA00008348"/>
    </source>
</evidence>
<comment type="similarity">
    <text evidence="1">Belongs to the pseudouridine synthase RsuA family.</text>
</comment>
<evidence type="ECO:0000256" key="3">
    <source>
        <dbReference type="PROSITE-ProRule" id="PRU00182"/>
    </source>
</evidence>
<comment type="caution">
    <text evidence="5">The sequence shown here is derived from an EMBL/GenBank/DDBJ whole genome shotgun (WGS) entry which is preliminary data.</text>
</comment>
<dbReference type="InterPro" id="IPR000748">
    <property type="entry name" value="PsdUridine_synth_RsuA/RluB/E/F"/>
</dbReference>
<dbReference type="GO" id="GO:0000455">
    <property type="term" value="P:enzyme-directed rRNA pseudouridine synthesis"/>
    <property type="evidence" value="ECO:0007669"/>
    <property type="project" value="UniProtKB-ARBA"/>
</dbReference>
<dbReference type="InterPro" id="IPR006145">
    <property type="entry name" value="PsdUridine_synth_RsuA/RluA"/>
</dbReference>
<dbReference type="InterPro" id="IPR020094">
    <property type="entry name" value="TruA/RsuA/RluB/E/F_N"/>
</dbReference>
<dbReference type="PANTHER" id="PTHR47683">
    <property type="entry name" value="PSEUDOURIDINE SYNTHASE FAMILY PROTEIN-RELATED"/>
    <property type="match status" value="1"/>
</dbReference>
<dbReference type="SUPFAM" id="SSF55120">
    <property type="entry name" value="Pseudouridine synthase"/>
    <property type="match status" value="1"/>
</dbReference>
<dbReference type="FunFam" id="3.10.290.10:FF:000003">
    <property type="entry name" value="Pseudouridine synthase"/>
    <property type="match status" value="1"/>
</dbReference>
<dbReference type="Gene3D" id="3.10.290.10">
    <property type="entry name" value="RNA-binding S4 domain"/>
    <property type="match status" value="1"/>
</dbReference>
<dbReference type="Pfam" id="PF01479">
    <property type="entry name" value="S4"/>
    <property type="match status" value="1"/>
</dbReference>
<dbReference type="Proteomes" id="UP000176501">
    <property type="component" value="Unassembled WGS sequence"/>
</dbReference>
<dbReference type="InterPro" id="IPR036986">
    <property type="entry name" value="S4_RNA-bd_sf"/>
</dbReference>